<dbReference type="PANTHER" id="PTHR14856">
    <property type="entry name" value="PQ-LOOP REPEAT-CONTAINING PROTEIN 1-LIKE PROTEIN"/>
    <property type="match status" value="1"/>
</dbReference>
<dbReference type="SMART" id="SM00679">
    <property type="entry name" value="CTNS"/>
    <property type="match status" value="2"/>
</dbReference>
<reference evidence="9" key="3">
    <citation type="submission" date="2025-09" db="UniProtKB">
        <authorList>
            <consortium name="Ensembl"/>
        </authorList>
    </citation>
    <scope>IDENTIFICATION</scope>
</reference>
<dbReference type="GeneID" id="102365926"/>
<dbReference type="InParanoid" id="H3B1P4"/>
<dbReference type="EMBL" id="AFYH01108470">
    <property type="status" value="NOT_ANNOTATED_CDS"/>
    <property type="molecule type" value="Genomic_DNA"/>
</dbReference>
<evidence type="ECO:0000256" key="7">
    <source>
        <dbReference type="ARBA" id="ARBA00043159"/>
    </source>
</evidence>
<accession>H3B1P4</accession>
<dbReference type="EMBL" id="AFYH01108471">
    <property type="status" value="NOT_ANNOTATED_CDS"/>
    <property type="molecule type" value="Genomic_DNA"/>
</dbReference>
<evidence type="ECO:0000256" key="4">
    <source>
        <dbReference type="ARBA" id="ARBA00022989"/>
    </source>
</evidence>
<keyword evidence="3" id="KW-0677">Repeat</keyword>
<dbReference type="HOGENOM" id="CLU_049047_2_0_1"/>
<dbReference type="EMBL" id="AFYH01108465">
    <property type="status" value="NOT_ANNOTATED_CDS"/>
    <property type="molecule type" value="Genomic_DNA"/>
</dbReference>
<dbReference type="AlphaFoldDB" id="H3B1P4"/>
<keyword evidence="4 8" id="KW-1133">Transmembrane helix</keyword>
<dbReference type="eggNOG" id="KOG2913">
    <property type="taxonomic scope" value="Eukaryota"/>
</dbReference>
<feature type="transmembrane region" description="Helical" evidence="8">
    <location>
        <begin position="130"/>
        <end position="149"/>
    </location>
</feature>
<dbReference type="Proteomes" id="UP000008672">
    <property type="component" value="Unassembled WGS sequence"/>
</dbReference>
<feature type="transmembrane region" description="Helical" evidence="8">
    <location>
        <begin position="155"/>
        <end position="175"/>
    </location>
</feature>
<dbReference type="RefSeq" id="XP_006000197.1">
    <property type="nucleotide sequence ID" value="XM_006000135.2"/>
</dbReference>
<evidence type="ECO:0000256" key="1">
    <source>
        <dbReference type="ARBA" id="ARBA00004141"/>
    </source>
</evidence>
<evidence type="ECO:0000256" key="2">
    <source>
        <dbReference type="ARBA" id="ARBA00022692"/>
    </source>
</evidence>
<keyword evidence="2 8" id="KW-0812">Transmembrane</keyword>
<sequence>MDMNDVEYFEDPGDSWSLLTWLASFVMIFGGVVPYIPQYQDIQKTSNAEGFSTRVCLVLLVANILRIFFWFGKYFEITLLLQSIVMIITMLAMLQLCCTVQMVNKVSTGKRFFTDFDLSYFWRWSRFEDYLQFCLAFTVLCILVTYLLIDSQLFIEALGFLAVLTEAMLGAPQLLQNLRNRSTKGMSVKMVLLWTAGDAFKTSYFIINQTPSQFWLCGALQICTDIAILLQVYFYGQQPYSKYI</sequence>
<dbReference type="GeneTree" id="ENSGT00390000002381"/>
<dbReference type="Pfam" id="PF04193">
    <property type="entry name" value="PQ-loop"/>
    <property type="match status" value="2"/>
</dbReference>
<dbReference type="EMBL" id="AFYH01108469">
    <property type="status" value="NOT_ANNOTATED_CDS"/>
    <property type="molecule type" value="Genomic_DNA"/>
</dbReference>
<dbReference type="GO" id="GO:0005829">
    <property type="term" value="C:cytosol"/>
    <property type="evidence" value="ECO:0007669"/>
    <property type="project" value="GOC"/>
</dbReference>
<dbReference type="KEGG" id="lcm:102365926"/>
<dbReference type="InterPro" id="IPR052241">
    <property type="entry name" value="SLC66/Scramblase_ANY1"/>
</dbReference>
<reference evidence="9" key="2">
    <citation type="submission" date="2025-08" db="UniProtKB">
        <authorList>
            <consortium name="Ensembl"/>
        </authorList>
    </citation>
    <scope>IDENTIFICATION</scope>
</reference>
<gene>
    <name evidence="9" type="primary">SI:DKEY-246G23.2</name>
</gene>
<dbReference type="GO" id="GO:0005768">
    <property type="term" value="C:endosome"/>
    <property type="evidence" value="ECO:0007669"/>
    <property type="project" value="TreeGrafter"/>
</dbReference>
<dbReference type="OrthoDB" id="292213at2759"/>
<evidence type="ECO:0000313" key="10">
    <source>
        <dbReference type="Proteomes" id="UP000008672"/>
    </source>
</evidence>
<dbReference type="GO" id="GO:0016020">
    <property type="term" value="C:membrane"/>
    <property type="evidence" value="ECO:0007669"/>
    <property type="project" value="UniProtKB-SubCell"/>
</dbReference>
<comment type="subcellular location">
    <subcellularLocation>
        <location evidence="1">Membrane</location>
        <topology evidence="1">Multi-pass membrane protein</topology>
    </subcellularLocation>
</comment>
<keyword evidence="10" id="KW-1185">Reference proteome</keyword>
<feature type="transmembrane region" description="Helical" evidence="8">
    <location>
        <begin position="51"/>
        <end position="71"/>
    </location>
</feature>
<dbReference type="Gene3D" id="1.20.1280.290">
    <property type="match status" value="2"/>
</dbReference>
<dbReference type="GO" id="GO:0045332">
    <property type="term" value="P:phospholipid translocation"/>
    <property type="evidence" value="ECO:0007669"/>
    <property type="project" value="TreeGrafter"/>
</dbReference>
<dbReference type="STRING" id="7897.ENSLACP00000015815"/>
<evidence type="ECO:0000256" key="3">
    <source>
        <dbReference type="ARBA" id="ARBA00022737"/>
    </source>
</evidence>
<dbReference type="Bgee" id="ENSLACG00000013927">
    <property type="expression patterns" value="Expressed in post-anal tail muscle and 2 other cell types or tissues"/>
</dbReference>
<proteinExistence type="predicted"/>
<dbReference type="OMA" id="QMSLDIY"/>
<protein>
    <recommendedName>
        <fullName evidence="6">Solute carrier family 66 member 2</fullName>
    </recommendedName>
    <alternativeName>
        <fullName evidence="7">PQ-loop repeat-containing protein 1</fullName>
    </alternativeName>
</protein>
<evidence type="ECO:0000256" key="5">
    <source>
        <dbReference type="ARBA" id="ARBA00023136"/>
    </source>
</evidence>
<dbReference type="EMBL" id="AFYH01108468">
    <property type="status" value="NOT_ANNOTATED_CDS"/>
    <property type="molecule type" value="Genomic_DNA"/>
</dbReference>
<evidence type="ECO:0000256" key="8">
    <source>
        <dbReference type="SAM" id="Phobius"/>
    </source>
</evidence>
<evidence type="ECO:0000313" key="9">
    <source>
        <dbReference type="Ensembl" id="ENSLACP00000015815.1"/>
    </source>
</evidence>
<dbReference type="EMBL" id="AFYH01108466">
    <property type="status" value="NOT_ANNOTATED_CDS"/>
    <property type="molecule type" value="Genomic_DNA"/>
</dbReference>
<keyword evidence="5 8" id="KW-0472">Membrane</keyword>
<feature type="transmembrane region" description="Helical" evidence="8">
    <location>
        <begin position="213"/>
        <end position="235"/>
    </location>
</feature>
<feature type="transmembrane region" description="Helical" evidence="8">
    <location>
        <begin position="20"/>
        <end position="39"/>
    </location>
</feature>
<reference evidence="10" key="1">
    <citation type="submission" date="2011-08" db="EMBL/GenBank/DDBJ databases">
        <title>The draft genome of Latimeria chalumnae.</title>
        <authorList>
            <person name="Di Palma F."/>
            <person name="Alfoldi J."/>
            <person name="Johnson J."/>
            <person name="Berlin A."/>
            <person name="Gnerre S."/>
            <person name="Jaffe D."/>
            <person name="MacCallum I."/>
            <person name="Young S."/>
            <person name="Walker B.J."/>
            <person name="Lander E."/>
            <person name="Lindblad-Toh K."/>
        </authorList>
    </citation>
    <scope>NUCLEOTIDE SEQUENCE [LARGE SCALE GENOMIC DNA]</scope>
    <source>
        <strain evidence="10">Wild caught</strain>
    </source>
</reference>
<dbReference type="FunFam" id="1.20.1280.290:FF:000008">
    <property type="entry name" value="PQ-loop repeat-containing protein 1"/>
    <property type="match status" value="1"/>
</dbReference>
<dbReference type="GO" id="GO:0005802">
    <property type="term" value="C:trans-Golgi network"/>
    <property type="evidence" value="ECO:0007669"/>
    <property type="project" value="TreeGrafter"/>
</dbReference>
<feature type="transmembrane region" description="Helical" evidence="8">
    <location>
        <begin position="77"/>
        <end position="103"/>
    </location>
</feature>
<dbReference type="EMBL" id="AFYH01108472">
    <property type="status" value="NOT_ANNOTATED_CDS"/>
    <property type="molecule type" value="Genomic_DNA"/>
</dbReference>
<dbReference type="GO" id="GO:0042147">
    <property type="term" value="P:retrograde transport, endosome to Golgi"/>
    <property type="evidence" value="ECO:0007669"/>
    <property type="project" value="TreeGrafter"/>
</dbReference>
<dbReference type="EMBL" id="AFYH01108467">
    <property type="status" value="NOT_ANNOTATED_CDS"/>
    <property type="molecule type" value="Genomic_DNA"/>
</dbReference>
<name>H3B1P4_LATCH</name>
<evidence type="ECO:0000256" key="6">
    <source>
        <dbReference type="ARBA" id="ARBA00040648"/>
    </source>
</evidence>
<dbReference type="EMBL" id="AFYH01108473">
    <property type="status" value="NOT_ANNOTATED_CDS"/>
    <property type="molecule type" value="Genomic_DNA"/>
</dbReference>
<dbReference type="Ensembl" id="ENSLACT00000015925.1">
    <property type="protein sequence ID" value="ENSLACP00000015815.1"/>
    <property type="gene ID" value="ENSLACG00000013927.1"/>
</dbReference>
<dbReference type="PANTHER" id="PTHR14856:SF11">
    <property type="entry name" value="PQ-LOOP REPEAT-CONTAINING PROTEIN 1 ISOFORM X1"/>
    <property type="match status" value="1"/>
</dbReference>
<organism evidence="9 10">
    <name type="scientific">Latimeria chalumnae</name>
    <name type="common">Coelacanth</name>
    <dbReference type="NCBI Taxonomy" id="7897"/>
    <lineage>
        <taxon>Eukaryota</taxon>
        <taxon>Metazoa</taxon>
        <taxon>Chordata</taxon>
        <taxon>Craniata</taxon>
        <taxon>Vertebrata</taxon>
        <taxon>Euteleostomi</taxon>
        <taxon>Coelacanthiformes</taxon>
        <taxon>Coelacanthidae</taxon>
        <taxon>Latimeria</taxon>
    </lineage>
</organism>
<dbReference type="FunFam" id="1.20.1280.290:FF:000005">
    <property type="entry name" value="PQ-loop repeat-containing protein 1"/>
    <property type="match status" value="1"/>
</dbReference>
<dbReference type="InterPro" id="IPR006603">
    <property type="entry name" value="PQ-loop_rpt"/>
</dbReference>